<name>A0ABR3A6W5_9AGAR</name>
<dbReference type="InterPro" id="IPR016064">
    <property type="entry name" value="NAD/diacylglycerol_kinase_sf"/>
</dbReference>
<dbReference type="SUPFAM" id="SSF111331">
    <property type="entry name" value="NAD kinase/diacylglycerol kinase-like"/>
    <property type="match status" value="1"/>
</dbReference>
<dbReference type="EMBL" id="JBBXMP010000013">
    <property type="protein sequence ID" value="KAL0069265.1"/>
    <property type="molecule type" value="Genomic_DNA"/>
</dbReference>
<evidence type="ECO:0000313" key="2">
    <source>
        <dbReference type="EMBL" id="KAL0069265.1"/>
    </source>
</evidence>
<proteinExistence type="predicted"/>
<dbReference type="InterPro" id="IPR050187">
    <property type="entry name" value="Lipid_Phosphate_FormReg"/>
</dbReference>
<dbReference type="Proteomes" id="UP001437256">
    <property type="component" value="Unassembled WGS sequence"/>
</dbReference>
<comment type="caution">
    <text evidence="2">The sequence shown here is derived from an EMBL/GenBank/DDBJ whole genome shotgun (WGS) entry which is preliminary data.</text>
</comment>
<accession>A0ABR3A6W5</accession>
<dbReference type="Gene3D" id="3.40.50.10330">
    <property type="entry name" value="Probable inorganic polyphosphate/atp-NAD kinase, domain 1"/>
    <property type="match status" value="1"/>
</dbReference>
<keyword evidence="3" id="KW-1185">Reference proteome</keyword>
<reference evidence="2 3" key="1">
    <citation type="submission" date="2024-05" db="EMBL/GenBank/DDBJ databases">
        <title>A draft genome resource for the thread blight pathogen Marasmius tenuissimus strain MS-2.</title>
        <authorList>
            <person name="Yulfo-Soto G.E."/>
            <person name="Baruah I.K."/>
            <person name="Amoako-Attah I."/>
            <person name="Bukari Y."/>
            <person name="Meinhardt L.W."/>
            <person name="Bailey B.A."/>
            <person name="Cohen S.P."/>
        </authorList>
    </citation>
    <scope>NUCLEOTIDE SEQUENCE [LARGE SCALE GENOMIC DNA]</scope>
    <source>
        <strain evidence="2 3">MS-2</strain>
    </source>
</reference>
<protein>
    <recommendedName>
        <fullName evidence="1">DAGKc domain-containing protein</fullName>
    </recommendedName>
</protein>
<dbReference type="PROSITE" id="PS50146">
    <property type="entry name" value="DAGK"/>
    <property type="match status" value="1"/>
</dbReference>
<evidence type="ECO:0000259" key="1">
    <source>
        <dbReference type="PROSITE" id="PS50146"/>
    </source>
</evidence>
<dbReference type="InterPro" id="IPR001206">
    <property type="entry name" value="Diacylglycerol_kinase_cat_dom"/>
</dbReference>
<dbReference type="PANTHER" id="PTHR12358:SF105">
    <property type="entry name" value="DAGKC DOMAIN-CONTAINING PROTEIN"/>
    <property type="match status" value="1"/>
</dbReference>
<gene>
    <name evidence="2" type="ORF">AAF712_003629</name>
</gene>
<dbReference type="Pfam" id="PF00781">
    <property type="entry name" value="DAGK_cat"/>
    <property type="match status" value="1"/>
</dbReference>
<dbReference type="InterPro" id="IPR017438">
    <property type="entry name" value="ATP-NAD_kinase_N"/>
</dbReference>
<feature type="domain" description="DAGKc" evidence="1">
    <location>
        <begin position="1"/>
        <end position="143"/>
    </location>
</feature>
<evidence type="ECO:0000313" key="3">
    <source>
        <dbReference type="Proteomes" id="UP001437256"/>
    </source>
</evidence>
<sequence length="399" mass="43336">MSIAIYNPVCGNGTAKAFLEEEVIPLLQESNKPVPKLVATERADHAGELVRDALEGSDDEITVILGCGDGTLHEIINFLSLKTQLKGPKARTDKKLHFVLVPCGTANALYSSIFPPPTPESLSDAAYKLQSVRSFISRQRVIPLTLAISTLSGAPGKKVTPRAVISAVVVSTSLHAAILKDSEALRKETPGIERFKVAAEKNISKWYNGHVKLLPAAKVGVVEIYDPSAKAFVPYAEDDDDEDVIDVYGPFAYFLSTVNVDRLEPSFRMTPLTKDIVPAEATCELVMIRPLRDPSLTWDSPETRKAFAPKLTKALYEAYNDGNHVNLTYDENGEVVVGGEGPSLVEYVRCGGWEWVPDDIDESSHVLCSDGLISDIDKGGRVVCTAATPDEDAGFMIYA</sequence>
<organism evidence="2 3">
    <name type="scientific">Marasmius tenuissimus</name>
    <dbReference type="NCBI Taxonomy" id="585030"/>
    <lineage>
        <taxon>Eukaryota</taxon>
        <taxon>Fungi</taxon>
        <taxon>Dikarya</taxon>
        <taxon>Basidiomycota</taxon>
        <taxon>Agaricomycotina</taxon>
        <taxon>Agaricomycetes</taxon>
        <taxon>Agaricomycetidae</taxon>
        <taxon>Agaricales</taxon>
        <taxon>Marasmiineae</taxon>
        <taxon>Marasmiaceae</taxon>
        <taxon>Marasmius</taxon>
    </lineage>
</organism>
<dbReference type="PANTHER" id="PTHR12358">
    <property type="entry name" value="SPHINGOSINE KINASE"/>
    <property type="match status" value="1"/>
</dbReference>